<evidence type="ECO:0000313" key="2">
    <source>
        <dbReference type="Proteomes" id="UP001055013"/>
    </source>
</evidence>
<comment type="caution">
    <text evidence="1">The sequence shown here is derived from an EMBL/GenBank/DDBJ whole genome shotgun (WGS) entry which is preliminary data.</text>
</comment>
<evidence type="ECO:0000313" key="1">
    <source>
        <dbReference type="EMBL" id="GJH21498.1"/>
    </source>
</evidence>
<keyword evidence="2" id="KW-1185">Reference proteome</keyword>
<dbReference type="Proteomes" id="UP001055013">
    <property type="component" value="Unassembled WGS sequence"/>
</dbReference>
<accession>A0ACB5R2E1</accession>
<gene>
    <name evidence="1" type="ORF">CBA19CS22_33170</name>
</gene>
<dbReference type="EMBL" id="BPUR01000028">
    <property type="protein sequence ID" value="GJH21498.1"/>
    <property type="molecule type" value="Genomic_DNA"/>
</dbReference>
<organism evidence="1 2">
    <name type="scientific">Caballeronia novacaledonica</name>
    <dbReference type="NCBI Taxonomy" id="1544861"/>
    <lineage>
        <taxon>Bacteria</taxon>
        <taxon>Pseudomonadati</taxon>
        <taxon>Pseudomonadota</taxon>
        <taxon>Betaproteobacteria</taxon>
        <taxon>Burkholderiales</taxon>
        <taxon>Burkholderiaceae</taxon>
        <taxon>Caballeronia</taxon>
    </lineage>
</organism>
<reference evidence="1" key="1">
    <citation type="submission" date="2021-09" db="EMBL/GenBank/DDBJ databases">
        <title>Isolation and characterization of 3-chlorobenzoate degrading bacteria from soils in Shizuoka.</title>
        <authorList>
            <person name="Ifat A."/>
            <person name="Ogawa N."/>
            <person name="Kimbara K."/>
            <person name="Moriuchi R."/>
            <person name="Dohra H."/>
            <person name="Shintani M."/>
        </authorList>
    </citation>
    <scope>NUCLEOTIDE SEQUENCE</scope>
    <source>
        <strain evidence="1">19CS2-2</strain>
    </source>
</reference>
<protein>
    <submittedName>
        <fullName evidence="1">Uncharacterized protein</fullName>
    </submittedName>
</protein>
<proteinExistence type="predicted"/>
<name>A0ACB5R2E1_9BURK</name>
<sequence length="415" mass="45605">MFSVARLSRVANVSLRGLTLVSKFVLLLALAKYMTLVEVGQYGVLAATIGYALFILGLDFYTYSTREMLNVDRTLWPAMLRNQAVFYVACYATMLPVFYVALEWSDAFSDRLVVWFIVLVILEHLAQELSRLLVAMSLPVSATVLGFLRGGIWVFACIAVMIAVPALRCIETVLVAWACGSLCAVAFGLASIRGLLVSDVPRSRIDWRWIWRGVKICTPLLIATLSIRGLSVFDRYLQGFVAGREALGVYIFYASVANAIQAFLDAAVFSFQYPRVVKAAQSKDRSDLGAAVRQLTRATVFTVIALSLVASIGIKPVLDLLHRPIYAEHLGMFFWILAGVVLFSMSMIPHYVLYAIRRDRAILAANLSSVAVFVVAAFALAPHLQTLAIPVALTVAYGTMFASKLALCRSFGASR</sequence>